<reference evidence="3 4" key="1">
    <citation type="journal article" date="2012" name="BMC Genomics">
        <title>The genome sequence of Propionibacterium acidipropionici provides insights into its biotechnological and industrial potential.</title>
        <authorList>
            <person name="Parizzi L.P."/>
            <person name="Grassi M.C."/>
            <person name="Llerena L.A."/>
            <person name="Carazzolle M.F."/>
            <person name="Queiroz V.L."/>
            <person name="Lunardi I."/>
            <person name="Zeidler A.F."/>
            <person name="Teixeira P.J."/>
            <person name="Mieczkowski P."/>
            <person name="Rincones J."/>
            <person name="Pereira G.A."/>
        </authorList>
    </citation>
    <scope>NUCLEOTIDE SEQUENCE [LARGE SCALE GENOMIC DNA]</scope>
    <source>
        <strain evidence="4">ATCC 4875 / DSM 20272 / JCM 6432 / NBRC 12425 / NCIMB 8070</strain>
    </source>
</reference>
<keyword evidence="1" id="KW-0680">Restriction system</keyword>
<evidence type="ECO:0000256" key="2">
    <source>
        <dbReference type="ARBA" id="ARBA00023125"/>
    </source>
</evidence>
<keyword evidence="2" id="KW-0238">DNA-binding</keyword>
<dbReference type="STRING" id="1171373.PACID_17410"/>
<dbReference type="GO" id="GO:0009035">
    <property type="term" value="F:type I site-specific deoxyribonuclease activity"/>
    <property type="evidence" value="ECO:0007669"/>
    <property type="project" value="UniProtKB-EC"/>
</dbReference>
<evidence type="ECO:0000313" key="4">
    <source>
        <dbReference type="Proteomes" id="UP000000214"/>
    </source>
</evidence>
<proteinExistence type="predicted"/>
<gene>
    <name evidence="3" type="ordered locus">PACID_17410</name>
</gene>
<dbReference type="InterPro" id="IPR044946">
    <property type="entry name" value="Restrct_endonuc_typeI_TRD_sf"/>
</dbReference>
<dbReference type="GO" id="GO:0003677">
    <property type="term" value="F:DNA binding"/>
    <property type="evidence" value="ECO:0007669"/>
    <property type="project" value="UniProtKB-KW"/>
</dbReference>
<dbReference type="SUPFAM" id="SSF116734">
    <property type="entry name" value="DNA methylase specificity domain"/>
    <property type="match status" value="1"/>
</dbReference>
<dbReference type="EC" id="3.1.21.3" evidence="3"/>
<dbReference type="Gene3D" id="3.90.220.20">
    <property type="entry name" value="DNA methylase specificity domains"/>
    <property type="match status" value="1"/>
</dbReference>
<dbReference type="HOGENOM" id="CLU_1460071_0_0_11"/>
<protein>
    <submittedName>
        <fullName evidence="3">Type I restriction enzyme</fullName>
        <ecNumber evidence="3">3.1.21.3</ecNumber>
    </submittedName>
</protein>
<dbReference type="Proteomes" id="UP000000214">
    <property type="component" value="Chromosome"/>
</dbReference>
<dbReference type="eggNOG" id="COG0732">
    <property type="taxonomic scope" value="Bacteria"/>
</dbReference>
<dbReference type="PATRIC" id="fig|1171373.8.peg.1721"/>
<evidence type="ECO:0000256" key="1">
    <source>
        <dbReference type="ARBA" id="ARBA00022747"/>
    </source>
</evidence>
<name>K7RT04_ACIA4</name>
<dbReference type="KEGG" id="pbo:PACID_17410"/>
<dbReference type="AlphaFoldDB" id="K7RT04"/>
<keyword evidence="3" id="KW-0378">Hydrolase</keyword>
<accession>K7RT04</accession>
<dbReference type="EMBL" id="CP003493">
    <property type="protein sequence ID" value="AFV89546.1"/>
    <property type="molecule type" value="Genomic_DNA"/>
</dbReference>
<dbReference type="GO" id="GO:0009307">
    <property type="term" value="P:DNA restriction-modification system"/>
    <property type="evidence" value="ECO:0007669"/>
    <property type="project" value="UniProtKB-KW"/>
</dbReference>
<sequence length="185" mass="20480">MVGSLAATIAKKRAIKQGMMQELLTGRTRLSGYTGLWRRVLFSDIVTPVSERVDPGRAIGRVVELEHLSQSTGELVGYSDVRSTESLKTSFHSGDVLGKLRAYLRKFWLADFDGFCSTEIWALRPIPKVSDGAFIRYVVEEDAFIEAASTSYGTHMPRSDWRVVWLFPDEGVAHVARRAGASVAG</sequence>
<dbReference type="REBASE" id="213109">
    <property type="entry name" value="S.Pac4875ORF17420P"/>
</dbReference>
<evidence type="ECO:0000313" key="3">
    <source>
        <dbReference type="EMBL" id="AFV89546.1"/>
    </source>
</evidence>
<organism evidence="3 4">
    <name type="scientific">Acidipropionibacterium acidipropionici (strain ATCC 4875 / DSM 20272 / JCM 6432 / NBRC 12425 / NCIMB 8070 / 4)</name>
    <name type="common">Propionibacterium acidipropionici</name>
    <dbReference type="NCBI Taxonomy" id="1171373"/>
    <lineage>
        <taxon>Bacteria</taxon>
        <taxon>Bacillati</taxon>
        <taxon>Actinomycetota</taxon>
        <taxon>Actinomycetes</taxon>
        <taxon>Propionibacteriales</taxon>
        <taxon>Propionibacteriaceae</taxon>
        <taxon>Acidipropionibacterium</taxon>
    </lineage>
</organism>